<dbReference type="PROSITE" id="PS50013">
    <property type="entry name" value="CHROMO_2"/>
    <property type="match status" value="1"/>
</dbReference>
<dbReference type="Pfam" id="PF00385">
    <property type="entry name" value="Chromo"/>
    <property type="match status" value="1"/>
</dbReference>
<feature type="region of interest" description="Disordered" evidence="2">
    <location>
        <begin position="135"/>
        <end position="308"/>
    </location>
</feature>
<feature type="region of interest" description="Disordered" evidence="2">
    <location>
        <begin position="1381"/>
        <end position="1408"/>
    </location>
</feature>
<feature type="compositionally biased region" description="Polar residues" evidence="2">
    <location>
        <begin position="235"/>
        <end position="245"/>
    </location>
</feature>
<dbReference type="CDD" id="cd18966">
    <property type="entry name" value="chromodomain"/>
    <property type="match status" value="1"/>
</dbReference>
<feature type="region of interest" description="Disordered" evidence="2">
    <location>
        <begin position="1265"/>
        <end position="1296"/>
    </location>
</feature>
<dbReference type="EMBL" id="JAZGSY010000141">
    <property type="protein sequence ID" value="KAL1839766.1"/>
    <property type="molecule type" value="Genomic_DNA"/>
</dbReference>
<feature type="compositionally biased region" description="Low complexity" evidence="2">
    <location>
        <begin position="374"/>
        <end position="387"/>
    </location>
</feature>
<feature type="compositionally biased region" description="Basic and acidic residues" evidence="2">
    <location>
        <begin position="1396"/>
        <end position="1408"/>
    </location>
</feature>
<keyword evidence="5" id="KW-1185">Reference proteome</keyword>
<feature type="compositionally biased region" description="Polar residues" evidence="2">
    <location>
        <begin position="276"/>
        <end position="285"/>
    </location>
</feature>
<gene>
    <name evidence="4" type="ORF">VTJ49DRAFT_1189</name>
</gene>
<dbReference type="InterPro" id="IPR000953">
    <property type="entry name" value="Chromo/chromo_shadow_dom"/>
</dbReference>
<evidence type="ECO:0000313" key="5">
    <source>
        <dbReference type="Proteomes" id="UP001583172"/>
    </source>
</evidence>
<organism evidence="4 5">
    <name type="scientific">Humicola insolens</name>
    <name type="common">Soft-rot fungus</name>
    <dbReference type="NCBI Taxonomy" id="85995"/>
    <lineage>
        <taxon>Eukaryota</taxon>
        <taxon>Fungi</taxon>
        <taxon>Dikarya</taxon>
        <taxon>Ascomycota</taxon>
        <taxon>Pezizomycotina</taxon>
        <taxon>Sordariomycetes</taxon>
        <taxon>Sordariomycetidae</taxon>
        <taxon>Sordariales</taxon>
        <taxon>Chaetomiaceae</taxon>
        <taxon>Mycothermus</taxon>
    </lineage>
</organism>
<feature type="compositionally biased region" description="Low complexity" evidence="2">
    <location>
        <begin position="258"/>
        <end position="268"/>
    </location>
</feature>
<dbReference type="Proteomes" id="UP001583172">
    <property type="component" value="Unassembled WGS sequence"/>
</dbReference>
<evidence type="ECO:0000313" key="4">
    <source>
        <dbReference type="EMBL" id="KAL1839766.1"/>
    </source>
</evidence>
<accession>A0ABR3VDC8</accession>
<name>A0ABR3VDC8_HUMIN</name>
<protein>
    <recommendedName>
        <fullName evidence="3">Chromo domain-containing protein</fullName>
    </recommendedName>
</protein>
<dbReference type="SUPFAM" id="SSF54160">
    <property type="entry name" value="Chromo domain-like"/>
    <property type="match status" value="1"/>
</dbReference>
<evidence type="ECO:0000256" key="2">
    <source>
        <dbReference type="SAM" id="MobiDB-lite"/>
    </source>
</evidence>
<comment type="caution">
    <text evidence="4">The sequence shown here is derived from an EMBL/GenBank/DDBJ whole genome shotgun (WGS) entry which is preliminary data.</text>
</comment>
<evidence type="ECO:0000256" key="1">
    <source>
        <dbReference type="ARBA" id="ARBA00011353"/>
    </source>
</evidence>
<sequence>MFKVNPKASFGATLPPGEESDDDNISLTSTVDNHDPDEEYVVEGVRAEHRFPDGEMYYLVEWAGFALHESTWEPEANLGPELKAMWEEDKAKHASGELEPFDLRKFYDAYDAAEKAKKERHRRRNRKRKRLGLLLTEPLEDSSEDEAVEDPGVGAVDENSTTSRASAGDRKKTSERTSTSESAPIVSVPDGPQIREEPMALPTARVDMSGRAQQEARPPAKPRQPSDPNVGITGYQGTARPSTKAPTAPASTKPKLSAPTPAARPAPASKMKTLTAKKSTSQSAGNIFVSGKRRKGRPGLEDVMADTSREPRLFDKHRYRRLAELRGRAKEDIAPDPSRIALIDLRTGQALGPRNSDALVQSPSEMSPREEEASPATTVPQVTPATANEPSPAPANPDPAVEVQDAEPPKKKRKSVRFVDNDDDQSLFVQRTDPMDIDGAAPESPKGPPSPALRRPSLKTDLWTPPGSETQSLDKTLSIGQFSVAATFTNLPQENSGSPAWLADFLAEDPLSFGHACLPDTAQAQQVGLGLIKECFLASGPVLPKDDGAGLERLASYLATSLLAVFWGRAWYSVLIYPTKCEEWRWLPLNRDPLSPSEAQLGYLIFSSIDWMSMLPPVAGPSVPQPVPDESVAESKESAFSPEALLMKRLFSFDYGKLLPAATRSTKEHNFFLAFPASQRNLAQALCRWLRSNNDNCNIFTSLRPGAWEAFCARTGKAPEKTSGVIIIHEMLTWSMRRFPHLSRKLTSTPDEFWCFAEPVYGLPLYPSISTPEYLVPPGEMQLTRLFPYRTAIFLTPSFLVSEPRRSLQFFQWYTQFSNKLFAYKLITAHNIHEYMTELADERYQARQDLWNQPGEVDILANLSALSREECGCRYEAALIAEDLDITRMTKAGLFALDEDSSPIVYADPSIDPNDEQSLVNWFGWWATLRADQFRKFHVIGSSRAIDKPECKSGERTIRIPKYSRVTLNDPDAVLEVVQEEVTAPGVDSGDGSNEVQAAPREDELTRFYKGPWAFRSTLISREHMDYFAHRVEEAMRSVEGRRWWVCYKYPVSWLDFTMATHYKDFNADFKRINDWFNYARPFSGSRSDEDPGDRKSFIRYNTYVGFFYTIDKEWDEDDRPSETTPQRYPWIAIYRPVNPHIRPFRRCELIIWDPAARVRYSDGKAPAEKDLIFMQRQLIQFVRDHCEGKNHGTYLDQVWFGGWDWPPECDDQYPIDVTLRFLRCLLCDLRELVPAPEPVMETKGYKRVILDSNSDASPFALERHPSAADAEAVPMDVDSPSVRDDQSSVVEEEDENTRIIFHPPRGRSSMTCDKFRSKCVNRLYDEARLARARDSRATHMTFRYPSTMEWYNQQRAEGRGYEHLNVEPWEEVFKKLKIGDIAKGEDRSAGGSDGSDGRRREESIGSG</sequence>
<feature type="compositionally biased region" description="Acidic residues" evidence="2">
    <location>
        <begin position="138"/>
        <end position="149"/>
    </location>
</feature>
<feature type="domain" description="Chromo" evidence="3">
    <location>
        <begin position="40"/>
        <end position="118"/>
    </location>
</feature>
<dbReference type="InterPro" id="IPR023780">
    <property type="entry name" value="Chromo_domain"/>
</dbReference>
<proteinExistence type="predicted"/>
<feature type="region of interest" description="Disordered" evidence="2">
    <location>
        <begin position="325"/>
        <end position="473"/>
    </location>
</feature>
<reference evidence="4 5" key="1">
    <citation type="journal article" date="2024" name="Commun. Biol.">
        <title>Comparative genomic analysis of thermophilic fungi reveals convergent evolutionary adaptations and gene losses.</title>
        <authorList>
            <person name="Steindorff A.S."/>
            <person name="Aguilar-Pontes M.V."/>
            <person name="Robinson A.J."/>
            <person name="Andreopoulos B."/>
            <person name="LaButti K."/>
            <person name="Kuo A."/>
            <person name="Mondo S."/>
            <person name="Riley R."/>
            <person name="Otillar R."/>
            <person name="Haridas S."/>
            <person name="Lipzen A."/>
            <person name="Grimwood J."/>
            <person name="Schmutz J."/>
            <person name="Clum A."/>
            <person name="Reid I.D."/>
            <person name="Moisan M.C."/>
            <person name="Butler G."/>
            <person name="Nguyen T.T.M."/>
            <person name="Dewar K."/>
            <person name="Conant G."/>
            <person name="Drula E."/>
            <person name="Henrissat B."/>
            <person name="Hansel C."/>
            <person name="Singer S."/>
            <person name="Hutchinson M.I."/>
            <person name="de Vries R.P."/>
            <person name="Natvig D.O."/>
            <person name="Powell A.J."/>
            <person name="Tsang A."/>
            <person name="Grigoriev I.V."/>
        </authorList>
    </citation>
    <scope>NUCLEOTIDE SEQUENCE [LARGE SCALE GENOMIC DNA]</scope>
    <source>
        <strain evidence="4 5">CBS 620.91</strain>
    </source>
</reference>
<evidence type="ECO:0000259" key="3">
    <source>
        <dbReference type="PROSITE" id="PS50013"/>
    </source>
</evidence>
<feature type="region of interest" description="Disordered" evidence="2">
    <location>
        <begin position="1"/>
        <end position="35"/>
    </location>
</feature>
<dbReference type="InterPro" id="IPR016197">
    <property type="entry name" value="Chromo-like_dom_sf"/>
</dbReference>
<dbReference type="Gene3D" id="2.40.50.40">
    <property type="match status" value="1"/>
</dbReference>
<comment type="subunit">
    <text evidence="1">Component of the NuA4 histone acetyltransferase complex.</text>
</comment>